<accession>A0AAV6LDP5</accession>
<dbReference type="Proteomes" id="UP000823749">
    <property type="component" value="Chromosome 2"/>
</dbReference>
<dbReference type="PANTHER" id="PTHR34482:SF36">
    <property type="entry name" value="RETROTRANSPOSON GAG DOMAIN-CONTAINING PROTEIN"/>
    <property type="match status" value="1"/>
</dbReference>
<dbReference type="InterPro" id="IPR001878">
    <property type="entry name" value="Znf_CCHC"/>
</dbReference>
<comment type="caution">
    <text evidence="4">The sequence shown here is derived from an EMBL/GenBank/DDBJ whole genome shotgun (WGS) entry which is preliminary data.</text>
</comment>
<evidence type="ECO:0000313" key="5">
    <source>
        <dbReference type="Proteomes" id="UP000823749"/>
    </source>
</evidence>
<dbReference type="Pfam" id="PF00098">
    <property type="entry name" value="zf-CCHC"/>
    <property type="match status" value="2"/>
</dbReference>
<reference evidence="4" key="1">
    <citation type="submission" date="2020-08" db="EMBL/GenBank/DDBJ databases">
        <title>Plant Genome Project.</title>
        <authorList>
            <person name="Zhang R.-G."/>
        </authorList>
    </citation>
    <scope>NUCLEOTIDE SEQUENCE</scope>
    <source>
        <strain evidence="4">WSP0</strain>
        <tissue evidence="4">Leaf</tissue>
    </source>
</reference>
<sequence length="259" mass="28914">MTVPEYEARFGKLSKYAPDLVNTEKKRCQRFRKGLSSKVSTRLTTYEYEEYARLVEMARRVGKDVQDYNDNRESYKKNKTEGAAFGKSGGGNCKDGGQKSQFTKTQDVGKSQGGFTGWWKGKSGHYTNRQTVSGATTMSRQCFSCRSTDHLKRDCPRAMKSIKCYTCGEFGHMAAQCPRAPMPTASSVDKSAKLLNIALAISTPVGVVNVCYASYFLSEYHAVMDCFSKEVIFQLPNSDEVKFYGDSVVSSTCMCYFST</sequence>
<feature type="compositionally biased region" description="Basic and acidic residues" evidence="2">
    <location>
        <begin position="71"/>
        <end position="80"/>
    </location>
</feature>
<dbReference type="SMART" id="SM00343">
    <property type="entry name" value="ZnF_C2HC"/>
    <property type="match status" value="2"/>
</dbReference>
<protein>
    <recommendedName>
        <fullName evidence="3">CCHC-type domain-containing protein</fullName>
    </recommendedName>
</protein>
<feature type="domain" description="CCHC-type" evidence="3">
    <location>
        <begin position="163"/>
        <end position="179"/>
    </location>
</feature>
<dbReference type="SUPFAM" id="SSF57756">
    <property type="entry name" value="Retrovirus zinc finger-like domains"/>
    <property type="match status" value="1"/>
</dbReference>
<dbReference type="GO" id="GO:0003676">
    <property type="term" value="F:nucleic acid binding"/>
    <property type="evidence" value="ECO:0007669"/>
    <property type="project" value="InterPro"/>
</dbReference>
<evidence type="ECO:0000313" key="4">
    <source>
        <dbReference type="EMBL" id="KAG5562239.1"/>
    </source>
</evidence>
<evidence type="ECO:0000256" key="2">
    <source>
        <dbReference type="SAM" id="MobiDB-lite"/>
    </source>
</evidence>
<keyword evidence="1" id="KW-0479">Metal-binding</keyword>
<dbReference type="EMBL" id="JACTNZ010000002">
    <property type="protein sequence ID" value="KAG5562239.1"/>
    <property type="molecule type" value="Genomic_DNA"/>
</dbReference>
<keyword evidence="1" id="KW-0863">Zinc-finger</keyword>
<evidence type="ECO:0000256" key="1">
    <source>
        <dbReference type="PROSITE-ProRule" id="PRU00047"/>
    </source>
</evidence>
<dbReference type="PROSITE" id="PS50158">
    <property type="entry name" value="ZF_CCHC"/>
    <property type="match status" value="2"/>
</dbReference>
<dbReference type="AlphaFoldDB" id="A0AAV6LDP5"/>
<feature type="domain" description="CCHC-type" evidence="3">
    <location>
        <begin position="142"/>
        <end position="157"/>
    </location>
</feature>
<dbReference type="Gene3D" id="4.10.60.10">
    <property type="entry name" value="Zinc finger, CCHC-type"/>
    <property type="match status" value="1"/>
</dbReference>
<gene>
    <name evidence="4" type="ORF">RHGRI_005093</name>
</gene>
<keyword evidence="5" id="KW-1185">Reference proteome</keyword>
<name>A0AAV6LDP5_9ERIC</name>
<feature type="region of interest" description="Disordered" evidence="2">
    <location>
        <begin position="71"/>
        <end position="110"/>
    </location>
</feature>
<evidence type="ECO:0000259" key="3">
    <source>
        <dbReference type="PROSITE" id="PS50158"/>
    </source>
</evidence>
<feature type="compositionally biased region" description="Polar residues" evidence="2">
    <location>
        <begin position="100"/>
        <end position="109"/>
    </location>
</feature>
<organism evidence="4 5">
    <name type="scientific">Rhododendron griersonianum</name>
    <dbReference type="NCBI Taxonomy" id="479676"/>
    <lineage>
        <taxon>Eukaryota</taxon>
        <taxon>Viridiplantae</taxon>
        <taxon>Streptophyta</taxon>
        <taxon>Embryophyta</taxon>
        <taxon>Tracheophyta</taxon>
        <taxon>Spermatophyta</taxon>
        <taxon>Magnoliopsida</taxon>
        <taxon>eudicotyledons</taxon>
        <taxon>Gunneridae</taxon>
        <taxon>Pentapetalae</taxon>
        <taxon>asterids</taxon>
        <taxon>Ericales</taxon>
        <taxon>Ericaceae</taxon>
        <taxon>Ericoideae</taxon>
        <taxon>Rhodoreae</taxon>
        <taxon>Rhododendron</taxon>
    </lineage>
</organism>
<keyword evidence="1" id="KW-0862">Zinc</keyword>
<dbReference type="PANTHER" id="PTHR34482">
    <property type="entry name" value="DNA DAMAGE-INDUCIBLE PROTEIN 1-LIKE"/>
    <property type="match status" value="1"/>
</dbReference>
<dbReference type="InterPro" id="IPR036875">
    <property type="entry name" value="Znf_CCHC_sf"/>
</dbReference>
<dbReference type="GO" id="GO:0008270">
    <property type="term" value="F:zinc ion binding"/>
    <property type="evidence" value="ECO:0007669"/>
    <property type="project" value="UniProtKB-KW"/>
</dbReference>
<proteinExistence type="predicted"/>